<keyword evidence="2" id="KW-0812">Transmembrane</keyword>
<dbReference type="EMBL" id="JAHLFG010000078">
    <property type="protein sequence ID" value="MBU3827248.1"/>
    <property type="molecule type" value="Genomic_DNA"/>
</dbReference>
<feature type="signal peptide" evidence="4">
    <location>
        <begin position="1"/>
        <end position="29"/>
    </location>
</feature>
<feature type="chain" id="PRO_5038768445" description="ShlB/FhaC/HecB family hemolysin secretion/activation protein" evidence="4">
    <location>
        <begin position="30"/>
        <end position="505"/>
    </location>
</feature>
<protein>
    <recommendedName>
        <fullName evidence="9">ShlB/FhaC/HecB family hemolysin secretion/activation protein</fullName>
    </recommendedName>
</protein>
<organism evidence="7 8">
    <name type="scientific">Candidatus Anaerobiospirillum merdipullorum</name>
    <dbReference type="NCBI Taxonomy" id="2838450"/>
    <lineage>
        <taxon>Bacteria</taxon>
        <taxon>Pseudomonadati</taxon>
        <taxon>Pseudomonadota</taxon>
        <taxon>Gammaproteobacteria</taxon>
        <taxon>Aeromonadales</taxon>
        <taxon>Succinivibrionaceae</taxon>
        <taxon>Anaerobiospirillum</taxon>
    </lineage>
</organism>
<name>A0A9E2KQ53_9GAMM</name>
<evidence type="ECO:0000259" key="5">
    <source>
        <dbReference type="Pfam" id="PF03865"/>
    </source>
</evidence>
<dbReference type="PANTHER" id="PTHR34597:SF1">
    <property type="entry name" value="HEME_HEMOPEXIN TRANSPORTER PROTEIN HUXB"/>
    <property type="match status" value="1"/>
</dbReference>
<evidence type="ECO:0000256" key="1">
    <source>
        <dbReference type="ARBA" id="ARBA00022452"/>
    </source>
</evidence>
<dbReference type="GO" id="GO:0046819">
    <property type="term" value="P:protein secretion by the type V secretion system"/>
    <property type="evidence" value="ECO:0007669"/>
    <property type="project" value="TreeGrafter"/>
</dbReference>
<dbReference type="Proteomes" id="UP000824150">
    <property type="component" value="Unassembled WGS sequence"/>
</dbReference>
<evidence type="ECO:0008006" key="9">
    <source>
        <dbReference type="Google" id="ProtNLM"/>
    </source>
</evidence>
<sequence>MPKLKSFTRPRLSAALLSALLLTSSTGFAADLTLQEVHTLGNLPVSAEAQQAIAHLMGQPISSELLEQVLAELSRYYQSQGYRHAQALLPEQVIQADGSLDVYLANAQLGQIQVCQNPGDTLNPSAVKRLFSGILEMQGQAVNEGELESAILKLTDLGIFNLQGEFTPGAQMLTQDLTLNLTPMQSVAFSTFADNHGTVASGRYRYGVNLNILNLSGNADTLGLFYARSSHRQNNYSLLYQIPVNSHPTVIGATICLTDYELGREYTDLGAEGKSWDASLFITEPLYRTPNHRTNFNGGYRYRKLTDEFTEFDIKFEQHSHAVWGAIDEVYVGEDFSFAGRAQLTIGKLTNDDDFSLYDENIFKILNLNALLSYRLNDELSLNTELEVQYTPDDVDSSEEFVAGGASAVSGFDSNVLAADSGALIKLYPELKPFAGVDFAIRPNFKAAMVKDKYYPRDTLASVGLELAAQYQGLYATLSLDAALGDRPYDDLDDGKVWFEVGFRY</sequence>
<dbReference type="AlphaFoldDB" id="A0A9E2KQ53"/>
<feature type="domain" description="Haemolysin activator HlyB C-terminal" evidence="5">
    <location>
        <begin position="176"/>
        <end position="426"/>
    </location>
</feature>
<keyword evidence="3" id="KW-0998">Cell outer membrane</keyword>
<keyword evidence="1" id="KW-1134">Transmembrane beta strand</keyword>
<accession>A0A9E2KQ53</accession>
<dbReference type="Pfam" id="PF03865">
    <property type="entry name" value="ShlB"/>
    <property type="match status" value="1"/>
</dbReference>
<dbReference type="InterPro" id="IPR005565">
    <property type="entry name" value="Hemolysn_activator_HlyB_C"/>
</dbReference>
<dbReference type="GO" id="GO:0008320">
    <property type="term" value="F:protein transmembrane transporter activity"/>
    <property type="evidence" value="ECO:0007669"/>
    <property type="project" value="TreeGrafter"/>
</dbReference>
<dbReference type="Gene3D" id="3.10.20.310">
    <property type="entry name" value="membrane protein fhac"/>
    <property type="match status" value="1"/>
</dbReference>
<comment type="caution">
    <text evidence="7">The sequence shown here is derived from an EMBL/GenBank/DDBJ whole genome shotgun (WGS) entry which is preliminary data.</text>
</comment>
<proteinExistence type="predicted"/>
<evidence type="ECO:0000313" key="7">
    <source>
        <dbReference type="EMBL" id="MBU3827248.1"/>
    </source>
</evidence>
<keyword evidence="4" id="KW-0732">Signal</keyword>
<dbReference type="PANTHER" id="PTHR34597">
    <property type="entry name" value="SLR1661 PROTEIN"/>
    <property type="match status" value="1"/>
</dbReference>
<reference evidence="7" key="2">
    <citation type="submission" date="2021-04" db="EMBL/GenBank/DDBJ databases">
        <authorList>
            <person name="Gilroy R."/>
        </authorList>
    </citation>
    <scope>NUCLEOTIDE SEQUENCE</scope>
    <source>
        <strain evidence="7">687</strain>
    </source>
</reference>
<feature type="domain" description="Polypeptide-transport-associated ShlB-type" evidence="6">
    <location>
        <begin position="33"/>
        <end position="101"/>
    </location>
</feature>
<keyword evidence="1" id="KW-0472">Membrane</keyword>
<evidence type="ECO:0000313" key="8">
    <source>
        <dbReference type="Proteomes" id="UP000824150"/>
    </source>
</evidence>
<gene>
    <name evidence="7" type="ORF">IAA31_07140</name>
</gene>
<dbReference type="GO" id="GO:0098046">
    <property type="term" value="C:type V protein secretion system complex"/>
    <property type="evidence" value="ECO:0007669"/>
    <property type="project" value="TreeGrafter"/>
</dbReference>
<dbReference type="InterPro" id="IPR051544">
    <property type="entry name" value="TPS_OM_transporter"/>
</dbReference>
<evidence type="ECO:0000256" key="2">
    <source>
        <dbReference type="ARBA" id="ARBA00022692"/>
    </source>
</evidence>
<evidence type="ECO:0000256" key="3">
    <source>
        <dbReference type="ARBA" id="ARBA00023237"/>
    </source>
</evidence>
<reference evidence="7" key="1">
    <citation type="journal article" date="2021" name="PeerJ">
        <title>Extensive microbial diversity within the chicken gut microbiome revealed by metagenomics and culture.</title>
        <authorList>
            <person name="Gilroy R."/>
            <person name="Ravi A."/>
            <person name="Getino M."/>
            <person name="Pursley I."/>
            <person name="Horton D.L."/>
            <person name="Alikhan N.F."/>
            <person name="Baker D."/>
            <person name="Gharbi K."/>
            <person name="Hall N."/>
            <person name="Watson M."/>
            <person name="Adriaenssens E.M."/>
            <person name="Foster-Nyarko E."/>
            <person name="Jarju S."/>
            <person name="Secka A."/>
            <person name="Antonio M."/>
            <person name="Oren A."/>
            <person name="Chaudhuri R.R."/>
            <person name="La Ragione R."/>
            <person name="Hildebrand F."/>
            <person name="Pallen M.J."/>
        </authorList>
    </citation>
    <scope>NUCLEOTIDE SEQUENCE</scope>
    <source>
        <strain evidence="7">687</strain>
    </source>
</reference>
<evidence type="ECO:0000259" key="6">
    <source>
        <dbReference type="Pfam" id="PF08479"/>
    </source>
</evidence>
<evidence type="ECO:0000256" key="4">
    <source>
        <dbReference type="SAM" id="SignalP"/>
    </source>
</evidence>
<dbReference type="Pfam" id="PF08479">
    <property type="entry name" value="POTRA_2"/>
    <property type="match status" value="1"/>
</dbReference>
<dbReference type="InterPro" id="IPR013686">
    <property type="entry name" value="Polypept-transport_assoc_ShlB"/>
</dbReference>
<dbReference type="Gene3D" id="2.40.160.50">
    <property type="entry name" value="membrane protein fhac: a member of the omp85/tpsb transporter family"/>
    <property type="match status" value="1"/>
</dbReference>